<dbReference type="InterPro" id="IPR050639">
    <property type="entry name" value="SSR_resolvase"/>
</dbReference>
<dbReference type="Pfam" id="PF00239">
    <property type="entry name" value="Resolvase"/>
    <property type="match status" value="1"/>
</dbReference>
<dbReference type="InterPro" id="IPR036162">
    <property type="entry name" value="Resolvase-like_N_sf"/>
</dbReference>
<dbReference type="FunFam" id="3.90.1750.20:FF:000007">
    <property type="entry name" value="Site-specific recombinase"/>
    <property type="match status" value="1"/>
</dbReference>
<keyword evidence="1" id="KW-0175">Coiled coil</keyword>
<dbReference type="Pfam" id="PF13408">
    <property type="entry name" value="Zn_ribbon_recom"/>
    <property type="match status" value="1"/>
</dbReference>
<dbReference type="CDD" id="cd00338">
    <property type="entry name" value="Ser_Recombinase"/>
    <property type="match status" value="1"/>
</dbReference>
<dbReference type="Pfam" id="PF07508">
    <property type="entry name" value="Recombinase"/>
    <property type="match status" value="1"/>
</dbReference>
<dbReference type="InterPro" id="IPR011109">
    <property type="entry name" value="DNA_bind_recombinase_dom"/>
</dbReference>
<dbReference type="RefSeq" id="WP_350343212.1">
    <property type="nucleotide sequence ID" value="NZ_CP158367.1"/>
</dbReference>
<dbReference type="PANTHER" id="PTHR30461:SF23">
    <property type="entry name" value="DNA RECOMBINASE-RELATED"/>
    <property type="match status" value="1"/>
</dbReference>
<dbReference type="InterPro" id="IPR006119">
    <property type="entry name" value="Resolv_N"/>
</dbReference>
<dbReference type="PANTHER" id="PTHR30461">
    <property type="entry name" value="DNA-INVERTASE FROM LAMBDOID PROPHAGE"/>
    <property type="match status" value="1"/>
</dbReference>
<dbReference type="GO" id="GO:0003677">
    <property type="term" value="F:DNA binding"/>
    <property type="evidence" value="ECO:0007669"/>
    <property type="project" value="InterPro"/>
</dbReference>
<dbReference type="SUPFAM" id="SSF53041">
    <property type="entry name" value="Resolvase-like"/>
    <property type="match status" value="1"/>
</dbReference>
<dbReference type="Gene3D" id="3.90.1750.20">
    <property type="entry name" value="Putative Large Serine Recombinase, Chain B, Domain 2"/>
    <property type="match status" value="1"/>
</dbReference>
<dbReference type="Gene3D" id="3.40.50.1390">
    <property type="entry name" value="Resolvase, N-terminal catalytic domain"/>
    <property type="match status" value="1"/>
</dbReference>
<sequence>MRKVTKIQGNESVAAKKNKLRVAAYARVSTDNVKQLVSLDVQKHHYETYIKANSDWDFVGIYYDEGISGTKKDNRAELQRLIKDCEDRKIDFIITKSVSRFARNTTDCLELVRKLTNIGVFIYFEKENINTQYMDSELMLSILSSLAENESISISENSKWAIKRRFKDGTYKISYPPYGYDCVDGSIVVNQKQAEVVKRIFTDALSGKGTERIAQELNSDGVPTKKGGQWRANTIRGILQNEKYTGDLLMQKTYTDETFTRRRNKGELDQYFIENHHEAIISHTDFEAANEAIKQRGKEKGVKKDCSKYLNRYPLSTKVICGECGSTFKRRIHSSKRNKYIAWCCSKHISNIEKCSMIYIREDRIHEAFILMMNKLIYSYKVMLRPLLQSLKSTDYAVNINQAQAIESKIEENAEQLKVLVNLMTKGYLEPALFNSQKNELIEEAKNLKEKKDMLYRSINGEVNRVTELEQLIKYVSKTDTILEFDEDRFEQFVDKIIAFSPTEIGFELKCGITLRERMKR</sequence>
<feature type="domain" description="Recombinase" evidence="3">
    <location>
        <begin position="177"/>
        <end position="299"/>
    </location>
</feature>
<dbReference type="InterPro" id="IPR025827">
    <property type="entry name" value="Zn_ribbon_recom_dom"/>
</dbReference>
<evidence type="ECO:0000313" key="4">
    <source>
        <dbReference type="EMBL" id="XBX74460.1"/>
    </source>
</evidence>
<reference evidence="4" key="2">
    <citation type="submission" date="2024-06" db="EMBL/GenBank/DDBJ databases">
        <authorList>
            <person name="Petrova K.O."/>
            <person name="Toshchakov S.V."/>
            <person name="Boltjanskaja Y.V."/>
            <person name="Kevbrin V."/>
        </authorList>
    </citation>
    <scope>NUCLEOTIDE SEQUENCE</scope>
    <source>
        <strain evidence="4">Z-910T</strain>
    </source>
</reference>
<organism evidence="4">
    <name type="scientific">Proteinivorax tanatarense</name>
    <dbReference type="NCBI Taxonomy" id="1260629"/>
    <lineage>
        <taxon>Bacteria</taxon>
        <taxon>Bacillati</taxon>
        <taxon>Bacillota</taxon>
        <taxon>Clostridia</taxon>
        <taxon>Eubacteriales</taxon>
        <taxon>Proteinivoracaceae</taxon>
        <taxon>Proteinivorax</taxon>
    </lineage>
</organism>
<dbReference type="GO" id="GO:0000150">
    <property type="term" value="F:DNA strand exchange activity"/>
    <property type="evidence" value="ECO:0007669"/>
    <property type="project" value="InterPro"/>
</dbReference>
<name>A0AAU7VKN9_9FIRM</name>
<evidence type="ECO:0000256" key="1">
    <source>
        <dbReference type="SAM" id="Coils"/>
    </source>
</evidence>
<evidence type="ECO:0000259" key="3">
    <source>
        <dbReference type="PROSITE" id="PS51737"/>
    </source>
</evidence>
<evidence type="ECO:0000259" key="2">
    <source>
        <dbReference type="PROSITE" id="PS51736"/>
    </source>
</evidence>
<gene>
    <name evidence="4" type="ORF">PRVXT_002502</name>
</gene>
<dbReference type="PROSITE" id="PS51737">
    <property type="entry name" value="RECOMBINASE_DNA_BIND"/>
    <property type="match status" value="1"/>
</dbReference>
<dbReference type="SMART" id="SM00857">
    <property type="entry name" value="Resolvase"/>
    <property type="match status" value="1"/>
</dbReference>
<feature type="coiled-coil region" evidence="1">
    <location>
        <begin position="400"/>
        <end position="458"/>
    </location>
</feature>
<proteinExistence type="predicted"/>
<feature type="domain" description="Resolvase/invertase-type recombinase catalytic" evidence="2">
    <location>
        <begin position="21"/>
        <end position="169"/>
    </location>
</feature>
<dbReference type="AlphaFoldDB" id="A0AAU7VKN9"/>
<dbReference type="PROSITE" id="PS51736">
    <property type="entry name" value="RECOMBINASES_3"/>
    <property type="match status" value="1"/>
</dbReference>
<accession>A0AAU7VKN9</accession>
<protein>
    <submittedName>
        <fullName evidence="4">Recombinase family protein</fullName>
    </submittedName>
</protein>
<reference evidence="4" key="1">
    <citation type="journal article" date="2013" name="Extremophiles">
        <title>Proteinivorax tanatarense gen. nov., sp. nov., an anaerobic, haloalkaliphilic, proteolytic bacterium isolated from a decaying algal bloom, and proposal of Proteinivoraceae fam. nov.</title>
        <authorList>
            <person name="Kevbrin V."/>
            <person name="Boltyanskaya Y."/>
            <person name="Zhilina T."/>
            <person name="Kolganova T."/>
            <person name="Lavrentjeva E."/>
            <person name="Kuznetsov B."/>
        </authorList>
    </citation>
    <scope>NUCLEOTIDE SEQUENCE</scope>
    <source>
        <strain evidence="4">Z-910T</strain>
    </source>
</reference>
<dbReference type="InterPro" id="IPR038109">
    <property type="entry name" value="DNA_bind_recomb_sf"/>
</dbReference>
<dbReference type="EMBL" id="CP158367">
    <property type="protein sequence ID" value="XBX74460.1"/>
    <property type="molecule type" value="Genomic_DNA"/>
</dbReference>